<dbReference type="Proteomes" id="UP000274429">
    <property type="component" value="Unassembled WGS sequence"/>
</dbReference>
<sequence>MHSHSHTLVFTAVVLIDRLTSNRTNPFNSFSKHLDSPLRGPPLSSCSTFTAIAKKDDPLSSNALTRPRDYELQEVRDSITVCVE</sequence>
<reference evidence="1 2" key="2">
    <citation type="submission" date="2018-11" db="EMBL/GenBank/DDBJ databases">
        <authorList>
            <consortium name="Pathogen Informatics"/>
        </authorList>
    </citation>
    <scope>NUCLEOTIDE SEQUENCE [LARGE SCALE GENOMIC DNA]</scope>
</reference>
<accession>A0A0R3WMU6</accession>
<dbReference type="AlphaFoldDB" id="A0A0R3WMU6"/>
<reference evidence="3" key="1">
    <citation type="submission" date="2017-02" db="UniProtKB">
        <authorList>
            <consortium name="WormBaseParasite"/>
        </authorList>
    </citation>
    <scope>IDENTIFICATION</scope>
</reference>
<evidence type="ECO:0000313" key="1">
    <source>
        <dbReference type="EMBL" id="VDM18840.1"/>
    </source>
</evidence>
<dbReference type="WBParaSite" id="TTAC_0000208401-mRNA-1">
    <property type="protein sequence ID" value="TTAC_0000208401-mRNA-1"/>
    <property type="gene ID" value="TTAC_0000208401"/>
</dbReference>
<organism evidence="3">
    <name type="scientific">Hydatigena taeniaeformis</name>
    <name type="common">Feline tapeworm</name>
    <name type="synonym">Taenia taeniaeformis</name>
    <dbReference type="NCBI Taxonomy" id="6205"/>
    <lineage>
        <taxon>Eukaryota</taxon>
        <taxon>Metazoa</taxon>
        <taxon>Spiralia</taxon>
        <taxon>Lophotrochozoa</taxon>
        <taxon>Platyhelminthes</taxon>
        <taxon>Cestoda</taxon>
        <taxon>Eucestoda</taxon>
        <taxon>Cyclophyllidea</taxon>
        <taxon>Taeniidae</taxon>
        <taxon>Hydatigera</taxon>
    </lineage>
</organism>
<name>A0A0R3WMU6_HYDTA</name>
<dbReference type="EMBL" id="UYWX01000730">
    <property type="protein sequence ID" value="VDM18840.1"/>
    <property type="molecule type" value="Genomic_DNA"/>
</dbReference>
<keyword evidence="2" id="KW-1185">Reference proteome</keyword>
<proteinExistence type="predicted"/>
<evidence type="ECO:0000313" key="3">
    <source>
        <dbReference type="WBParaSite" id="TTAC_0000208401-mRNA-1"/>
    </source>
</evidence>
<evidence type="ECO:0000313" key="2">
    <source>
        <dbReference type="Proteomes" id="UP000274429"/>
    </source>
</evidence>
<protein>
    <submittedName>
        <fullName evidence="3">Secreted protein</fullName>
    </submittedName>
</protein>
<gene>
    <name evidence="1" type="ORF">TTAC_LOCUS2071</name>
</gene>